<dbReference type="PANTHER" id="PTHR45756">
    <property type="entry name" value="PALMITOYLTRANSFERASE"/>
    <property type="match status" value="1"/>
</dbReference>
<dbReference type="Proteomes" id="UP000014680">
    <property type="component" value="Unassembled WGS sequence"/>
</dbReference>
<name>A0A0A1UHF8_ENTIV</name>
<evidence type="ECO:0000256" key="2">
    <source>
        <dbReference type="SAM" id="SignalP"/>
    </source>
</evidence>
<keyword evidence="4" id="KW-1185">Reference proteome</keyword>
<reference evidence="3 4" key="1">
    <citation type="submission" date="2012-10" db="EMBL/GenBank/DDBJ databases">
        <authorList>
            <person name="Zafar N."/>
            <person name="Inman J."/>
            <person name="Hall N."/>
            <person name="Lorenzi H."/>
            <person name="Caler E."/>
        </authorList>
    </citation>
    <scope>NUCLEOTIDE SEQUENCE [LARGE SCALE GENOMIC DNA]</scope>
    <source>
        <strain evidence="3 4">IP1</strain>
    </source>
</reference>
<evidence type="ECO:0000313" key="3">
    <source>
        <dbReference type="EMBL" id="ELP95247.1"/>
    </source>
</evidence>
<feature type="transmembrane region" description="Helical" evidence="1">
    <location>
        <begin position="560"/>
        <end position="584"/>
    </location>
</feature>
<dbReference type="OMA" id="QECDNGY"/>
<accession>A0A0A1UHF8</accession>
<dbReference type="KEGG" id="eiv:EIN_430530"/>
<keyword evidence="1" id="KW-1133">Transmembrane helix</keyword>
<proteinExistence type="predicted"/>
<dbReference type="AlphaFoldDB" id="A0A0A1UHF8"/>
<dbReference type="SUPFAM" id="SSF57184">
    <property type="entry name" value="Growth factor receptor domain"/>
    <property type="match status" value="1"/>
</dbReference>
<keyword evidence="1" id="KW-0812">Transmembrane</keyword>
<dbReference type="VEuPathDB" id="AmoebaDB:EIN_430530"/>
<keyword evidence="1" id="KW-0472">Membrane</keyword>
<gene>
    <name evidence="3" type="ORF">EIN_430530</name>
</gene>
<protein>
    <recommendedName>
        <fullName evidence="5">TNFR-Cys domain-containing protein</fullName>
    </recommendedName>
</protein>
<dbReference type="OrthoDB" id="26814at2759"/>
<feature type="signal peptide" evidence="2">
    <location>
        <begin position="1"/>
        <end position="16"/>
    </location>
</feature>
<dbReference type="EMBL" id="KB206168">
    <property type="protein sequence ID" value="ELP95247.1"/>
    <property type="molecule type" value="Genomic_DNA"/>
</dbReference>
<keyword evidence="2" id="KW-0732">Signal</keyword>
<evidence type="ECO:0000256" key="1">
    <source>
        <dbReference type="SAM" id="Phobius"/>
    </source>
</evidence>
<dbReference type="RefSeq" id="XP_004262018.1">
    <property type="nucleotide sequence ID" value="XM_004261970.1"/>
</dbReference>
<dbReference type="GeneID" id="14894247"/>
<organism evidence="3 4">
    <name type="scientific">Entamoeba invadens IP1</name>
    <dbReference type="NCBI Taxonomy" id="370355"/>
    <lineage>
        <taxon>Eukaryota</taxon>
        <taxon>Amoebozoa</taxon>
        <taxon>Evosea</taxon>
        <taxon>Archamoebae</taxon>
        <taxon>Mastigamoebida</taxon>
        <taxon>Entamoebidae</taxon>
        <taxon>Entamoeba</taxon>
    </lineage>
</organism>
<sequence length="751" mass="83026">MTMSIVILSLFSLTFANIFVAKSKISLPQNNIFGIAASDSGVLTASGNAKISIVTVNDDTFETVRTDGPFRSLTDGYITEYSKSISQFVAYGGEKARFGRFSDTLVGDLVDYEPAFTGHSTFFIQENVLSLGFVPESKNGYIKVCDIGHIPRLDAPIVHQDDVVKSTTFAGTGHLPTDLKSMGKGVATVCVKDASNVCHNLLFIVGDHEGHDSVFSYLKIFELQDLSTTKPFYDETWGTSTYELYQNDKGYFNLGNLFGFTTMKPHYNEQMKMLFVMSENADIGSATSTKTPCVIAFTFSYDNENSKIRMTSKIITTPTFDYVKVENTTSFGKVMDSTVVDDVLHLVISAPSAVVQHATSSFSMGIVYYYKYTATTGFVFKMYTVPPVLENNYGFGRGISILSEGKKRRVFIINAKDNQVYESVIPLCGDGVVTTEIGEECDSVSSNCNAEQCLCLDGFVSMDGLCERKCERDTCKCTSTDSCSECTLELLNISTRCQECNNGYELLDGICKTVCGNKIRTSDEECDLVENCDDNCRCLTGYIPSSDKENKCVVSKVTALTAWMVVQIVIGILCIIIVVIVVLVKVVRKKMARLNINAAGGVAVYACGSTAKLDQFEEVEAERFPLYSINNSPFMYSFANDISFYIEGDMDHRVEKIELKKRYVFQLFIGNKSLNIASFAIGDPRLDKDDYDLEFMPDKGNLQGGDIICIYGKVTPLRECAVKETFTLTVVNLNTSKSFIQNIPLTFSAED</sequence>
<dbReference type="PANTHER" id="PTHR45756:SF1">
    <property type="entry name" value="PROTEIN KINASE DOMAIN CONTAINING PROTEIN"/>
    <property type="match status" value="1"/>
</dbReference>
<evidence type="ECO:0000313" key="4">
    <source>
        <dbReference type="Proteomes" id="UP000014680"/>
    </source>
</evidence>
<feature type="chain" id="PRO_5001980591" description="TNFR-Cys domain-containing protein" evidence="2">
    <location>
        <begin position="17"/>
        <end position="751"/>
    </location>
</feature>
<evidence type="ECO:0008006" key="5">
    <source>
        <dbReference type="Google" id="ProtNLM"/>
    </source>
</evidence>
<dbReference type="InterPro" id="IPR009030">
    <property type="entry name" value="Growth_fac_rcpt_cys_sf"/>
</dbReference>
<dbReference type="InterPro" id="IPR053215">
    <property type="entry name" value="TKL_Ser/Thr_kinase"/>
</dbReference>